<reference evidence="11 12" key="2">
    <citation type="journal article" date="2014" name="J. Gen. Appl. Microbiol.">
        <title>The early diverging ascomycetous budding yeast Saitoella complicata has three histone deacetylases belonging to the Clr6, Hos2, and Rpd3 lineages.</title>
        <authorList>
            <person name="Nishida H."/>
            <person name="Matsumoto T."/>
            <person name="Kondo S."/>
            <person name="Hamamoto M."/>
            <person name="Yoshikawa H."/>
        </authorList>
    </citation>
    <scope>NUCLEOTIDE SEQUENCE [LARGE SCALE GENOMIC DNA]</scope>
    <source>
        <strain evidence="11 12">NRRL Y-17804</strain>
    </source>
</reference>
<sequence>MSSSLFDLTNKTAIITGGARGLGFAMSKALAAHGAKIALFDILSPVSDLSALRAEGVDVDYWKVDVTSKEDLEKAVDEVKAKWGTVDIVVCAAGVARDSPFLETSIETFEFQHKINTLGSYLTAQVAASRMDSTRGGSIIFIATLTSHQAAPAQRISAYAASKGAIRSLVPHLAMELAPLNIRVNSISPGYMMTDMVKGLEKKSVEEGKGSLVETFGKEGMLGRMGREEEVGGPVVFLASGAGGLDDIALQDQYRTSRTGNNMVFTLSWGILATGQIATLFSKDLLISPSTRSVSDVTHRIHAVASSSSVERAQEFIDAITVGNEDEKTRSRTEDVEKKRGEIKAYGSYDELVNDEEVQAIYVATPHSFHYEHALLALRAKKHVLCEKPFTINACQSKHLMSVAKANGVFLMEAMWTRFFPLVRELERMLHEEKVLGRIIDVHADFGLEFPGIEDSHRLLNPMLGGGALLDLGIYALTWALLAAHRAPENLDEDGNPVRPRVTASMLKARTGVDAHTTIALDYDKSEIAALVTTNMRVRSLPDSTARISGEKGYITIGWAPFRPESFTLHLLAPPATTGASGHQYVGTEYLPPKKIEFEIPGHGMFWEADEVARCVRDGKGESSVMGWEETIMVMEIMDEARRQGNFKYPEELEAHTPQITVNMLVVQELAHHPLISHFLRYTSTTMGRDKIYRIIQYFARFYAYYLLRQGAPKDTIVPWNSLKNNLALGRKLMRVGKNVEHVRAAAQAVEGLGKGGGDVVGKALQVGRQVGYAGYLTFDIMQYLHGAGFIQHPNIKRIADNAYKCWLTGLAFNIIHGLYKLRQISTQRAALTLSTTAAEEEKTDVKKLDRESNAASYQLLQDLLDVTIPGSGLGLLPLDDGVVGVAGVVSSILGAKTHSEGKPSVYTTTKEETWVMGVRYE</sequence>
<dbReference type="SUPFAM" id="SSF55347">
    <property type="entry name" value="Glyceraldehyde-3-phosphate dehydrogenase-like, C-terminal domain"/>
    <property type="match status" value="1"/>
</dbReference>
<reference evidence="11 12" key="3">
    <citation type="journal article" date="2015" name="Genome Announc.">
        <title>Draft Genome Sequence of the Archiascomycetous Yeast Saitoella complicata.</title>
        <authorList>
            <person name="Yamauchi K."/>
            <person name="Kondo S."/>
            <person name="Hamamoto M."/>
            <person name="Takahashi Y."/>
            <person name="Ogura Y."/>
            <person name="Hayashi T."/>
            <person name="Nishida H."/>
        </authorList>
    </citation>
    <scope>NUCLEOTIDE SEQUENCE [LARGE SCALE GENOMIC DNA]</scope>
    <source>
        <strain evidence="11 12">NRRL Y-17804</strain>
    </source>
</reference>
<dbReference type="GO" id="GO:0000166">
    <property type="term" value="F:nucleotide binding"/>
    <property type="evidence" value="ECO:0007669"/>
    <property type="project" value="InterPro"/>
</dbReference>
<evidence type="ECO:0000313" key="11">
    <source>
        <dbReference type="EMBL" id="GAO51509.1"/>
    </source>
</evidence>
<comment type="subcellular location">
    <subcellularLocation>
        <location evidence="8">Peroxisome membrane</location>
    </subcellularLocation>
</comment>
<dbReference type="InterPro" id="IPR057326">
    <property type="entry name" value="KR_dom"/>
</dbReference>
<keyword evidence="2" id="KW-0521">NADP</keyword>
<comment type="catalytic activity">
    <reaction evidence="9">
        <text>D-xylose + NADP(+) = D-xylono-1,5-lactone + NADPH + H(+)</text>
        <dbReference type="Rhea" id="RHEA:22000"/>
        <dbReference type="ChEBI" id="CHEBI:15378"/>
        <dbReference type="ChEBI" id="CHEBI:15867"/>
        <dbReference type="ChEBI" id="CHEBI:53455"/>
        <dbReference type="ChEBI" id="CHEBI:57783"/>
        <dbReference type="ChEBI" id="CHEBI:58349"/>
        <dbReference type="EC" id="1.1.1.179"/>
    </reaction>
</comment>
<dbReference type="InterPro" id="IPR050984">
    <property type="entry name" value="Gfo/Idh/MocA_domain"/>
</dbReference>
<dbReference type="EMBL" id="BACD03000047">
    <property type="protein sequence ID" value="GAO51509.1"/>
    <property type="molecule type" value="Genomic_DNA"/>
</dbReference>
<keyword evidence="3" id="KW-0560">Oxidoreductase</keyword>
<dbReference type="Gene3D" id="3.40.50.720">
    <property type="entry name" value="NAD(P)-binding Rossmann-like Domain"/>
    <property type="match status" value="2"/>
</dbReference>
<evidence type="ECO:0000256" key="8">
    <source>
        <dbReference type="ARBA" id="ARBA00046271"/>
    </source>
</evidence>
<keyword evidence="12" id="KW-1185">Reference proteome</keyword>
<dbReference type="SMART" id="SM00822">
    <property type="entry name" value="PKS_KR"/>
    <property type="match status" value="1"/>
</dbReference>
<gene>
    <name evidence="11" type="ORF">G7K_5608-t1</name>
</gene>
<dbReference type="InterPro" id="IPR055170">
    <property type="entry name" value="GFO_IDH_MocA-like_dom"/>
</dbReference>
<dbReference type="SUPFAM" id="SSF51735">
    <property type="entry name" value="NAD(P)-binding Rossmann-fold domains"/>
    <property type="match status" value="2"/>
</dbReference>
<dbReference type="Pfam" id="PF05648">
    <property type="entry name" value="PEX11"/>
    <property type="match status" value="1"/>
</dbReference>
<dbReference type="AlphaFoldDB" id="A0A0E9NNV0"/>
<dbReference type="InterPro" id="IPR008733">
    <property type="entry name" value="PEX11"/>
</dbReference>
<dbReference type="InterPro" id="IPR000683">
    <property type="entry name" value="Gfo/Idh/MocA-like_OxRdtase_N"/>
</dbReference>
<dbReference type="Gene3D" id="3.30.360.10">
    <property type="entry name" value="Dihydrodipicolinate Reductase, domain 2"/>
    <property type="match status" value="1"/>
</dbReference>
<reference evidence="11 12" key="1">
    <citation type="journal article" date="2011" name="J. Gen. Appl. Microbiol.">
        <title>Draft genome sequencing of the enigmatic yeast Saitoella complicata.</title>
        <authorList>
            <person name="Nishida H."/>
            <person name="Hamamoto M."/>
            <person name="Sugiyama J."/>
        </authorList>
    </citation>
    <scope>NUCLEOTIDE SEQUENCE [LARGE SCALE GENOMIC DNA]</scope>
    <source>
        <strain evidence="11 12">NRRL Y-17804</strain>
    </source>
</reference>
<dbReference type="CDD" id="cd05233">
    <property type="entry name" value="SDR_c"/>
    <property type="match status" value="1"/>
</dbReference>
<evidence type="ECO:0000259" key="10">
    <source>
        <dbReference type="SMART" id="SM00822"/>
    </source>
</evidence>
<evidence type="ECO:0000256" key="6">
    <source>
        <dbReference type="ARBA" id="ARBA00038984"/>
    </source>
</evidence>
<dbReference type="InterPro" id="IPR036291">
    <property type="entry name" value="NAD(P)-bd_dom_sf"/>
</dbReference>
<dbReference type="EC" id="1.1.1.179" evidence="6"/>
<dbReference type="FunFam" id="3.40.50.720:FF:000084">
    <property type="entry name" value="Short-chain dehydrogenase reductase"/>
    <property type="match status" value="1"/>
</dbReference>
<dbReference type="GO" id="GO:0005778">
    <property type="term" value="C:peroxisomal membrane"/>
    <property type="evidence" value="ECO:0007669"/>
    <property type="project" value="UniProtKB-SubCell"/>
</dbReference>
<dbReference type="PRINTS" id="PR00081">
    <property type="entry name" value="GDHRDH"/>
</dbReference>
<feature type="domain" description="Ketoreductase" evidence="10">
    <location>
        <begin position="11"/>
        <end position="165"/>
    </location>
</feature>
<evidence type="ECO:0000256" key="4">
    <source>
        <dbReference type="ARBA" id="ARBA00023136"/>
    </source>
</evidence>
<evidence type="ECO:0000256" key="9">
    <source>
        <dbReference type="ARBA" id="ARBA00049233"/>
    </source>
</evidence>
<protein>
    <recommendedName>
        <fullName evidence="6">D-xylose 1-dehydrogenase (NADP(+), D-xylono-1,5-lactone-forming)</fullName>
        <ecNumber evidence="6">1.1.1.179</ecNumber>
    </recommendedName>
    <alternativeName>
        <fullName evidence="7">D-xylose-NADP dehydrogenase</fullName>
    </alternativeName>
</protein>
<comment type="similarity">
    <text evidence="1">Belongs to the Gfo/Idh/MocA family.</text>
</comment>
<dbReference type="PRINTS" id="PR00080">
    <property type="entry name" value="SDRFAMILY"/>
</dbReference>
<comment type="caution">
    <text evidence="11">The sequence shown here is derived from an EMBL/GenBank/DDBJ whole genome shotgun (WGS) entry which is preliminary data.</text>
</comment>
<evidence type="ECO:0000256" key="7">
    <source>
        <dbReference type="ARBA" id="ARBA00042988"/>
    </source>
</evidence>
<dbReference type="Proteomes" id="UP000033140">
    <property type="component" value="Unassembled WGS sequence"/>
</dbReference>
<dbReference type="Pfam" id="PF01408">
    <property type="entry name" value="GFO_IDH_MocA"/>
    <property type="match status" value="1"/>
</dbReference>
<evidence type="ECO:0000313" key="12">
    <source>
        <dbReference type="Proteomes" id="UP000033140"/>
    </source>
</evidence>
<dbReference type="PANTHER" id="PTHR22604">
    <property type="entry name" value="OXIDOREDUCTASES"/>
    <property type="match status" value="1"/>
</dbReference>
<accession>A0A0E9NNV0</accession>
<name>A0A0E9NNV0_SAICN</name>
<organism evidence="11 12">
    <name type="scientific">Saitoella complicata (strain BCRC 22490 / CBS 7301 / JCM 7358 / NBRC 10748 / NRRL Y-17804)</name>
    <dbReference type="NCBI Taxonomy" id="698492"/>
    <lineage>
        <taxon>Eukaryota</taxon>
        <taxon>Fungi</taxon>
        <taxon>Dikarya</taxon>
        <taxon>Ascomycota</taxon>
        <taxon>Taphrinomycotina</taxon>
        <taxon>Taphrinomycotina incertae sedis</taxon>
        <taxon>Saitoella</taxon>
    </lineage>
</organism>
<dbReference type="GO" id="GO:0047837">
    <property type="term" value="F:D-xylose 1-dehydrogenase (NADP+) activity"/>
    <property type="evidence" value="ECO:0007669"/>
    <property type="project" value="UniProtKB-EC"/>
</dbReference>
<dbReference type="GO" id="GO:0016559">
    <property type="term" value="P:peroxisome fission"/>
    <property type="evidence" value="ECO:0007669"/>
    <property type="project" value="InterPro"/>
</dbReference>
<dbReference type="Pfam" id="PF22725">
    <property type="entry name" value="GFO_IDH_MocA_C3"/>
    <property type="match status" value="1"/>
</dbReference>
<evidence type="ECO:0000256" key="2">
    <source>
        <dbReference type="ARBA" id="ARBA00022857"/>
    </source>
</evidence>
<dbReference type="InterPro" id="IPR002347">
    <property type="entry name" value="SDR_fam"/>
</dbReference>
<evidence type="ECO:0000256" key="1">
    <source>
        <dbReference type="ARBA" id="ARBA00010928"/>
    </source>
</evidence>
<keyword evidence="4" id="KW-0472">Membrane</keyword>
<dbReference type="STRING" id="698492.A0A0E9NNV0"/>
<proteinExistence type="inferred from homology"/>
<evidence type="ECO:0000256" key="3">
    <source>
        <dbReference type="ARBA" id="ARBA00023002"/>
    </source>
</evidence>
<dbReference type="PANTHER" id="PTHR22604:SF105">
    <property type="entry name" value="TRANS-1,2-DIHYDROBENZENE-1,2-DIOL DEHYDROGENASE"/>
    <property type="match status" value="1"/>
</dbReference>
<dbReference type="Pfam" id="PF13561">
    <property type="entry name" value="adh_short_C2"/>
    <property type="match status" value="1"/>
</dbReference>
<evidence type="ECO:0000256" key="5">
    <source>
        <dbReference type="ARBA" id="ARBA00023140"/>
    </source>
</evidence>
<keyword evidence="5" id="KW-0576">Peroxisome</keyword>